<comment type="caution">
    <text evidence="1">The sequence shown here is derived from an EMBL/GenBank/DDBJ whole genome shotgun (WGS) entry which is preliminary data.</text>
</comment>
<keyword evidence="2" id="KW-1185">Reference proteome</keyword>
<evidence type="ECO:0000313" key="1">
    <source>
        <dbReference type="EMBL" id="KAH7973603.1"/>
    </source>
</evidence>
<reference evidence="1" key="1">
    <citation type="submission" date="2020-05" db="EMBL/GenBank/DDBJ databases">
        <title>Large-scale comparative analyses of tick genomes elucidate their genetic diversity and vector capacities.</title>
        <authorList>
            <person name="Jia N."/>
            <person name="Wang J."/>
            <person name="Shi W."/>
            <person name="Du L."/>
            <person name="Sun Y."/>
            <person name="Zhan W."/>
            <person name="Jiang J."/>
            <person name="Wang Q."/>
            <person name="Zhang B."/>
            <person name="Ji P."/>
            <person name="Sakyi L.B."/>
            <person name="Cui X."/>
            <person name="Yuan T."/>
            <person name="Jiang B."/>
            <person name="Yang W."/>
            <person name="Lam T.T.-Y."/>
            <person name="Chang Q."/>
            <person name="Ding S."/>
            <person name="Wang X."/>
            <person name="Zhu J."/>
            <person name="Ruan X."/>
            <person name="Zhao L."/>
            <person name="Wei J."/>
            <person name="Que T."/>
            <person name="Du C."/>
            <person name="Cheng J."/>
            <person name="Dai P."/>
            <person name="Han X."/>
            <person name="Huang E."/>
            <person name="Gao Y."/>
            <person name="Liu J."/>
            <person name="Shao H."/>
            <person name="Ye R."/>
            <person name="Li L."/>
            <person name="Wei W."/>
            <person name="Wang X."/>
            <person name="Wang C."/>
            <person name="Yang T."/>
            <person name="Huo Q."/>
            <person name="Li W."/>
            <person name="Guo W."/>
            <person name="Chen H."/>
            <person name="Zhou L."/>
            <person name="Ni X."/>
            <person name="Tian J."/>
            <person name="Zhou Y."/>
            <person name="Sheng Y."/>
            <person name="Liu T."/>
            <person name="Pan Y."/>
            <person name="Xia L."/>
            <person name="Li J."/>
            <person name="Zhao F."/>
            <person name="Cao W."/>
        </authorList>
    </citation>
    <scope>NUCLEOTIDE SEQUENCE</scope>
    <source>
        <strain evidence="1">Dsil-2018</strain>
    </source>
</reference>
<proteinExistence type="predicted"/>
<evidence type="ECO:0000313" key="2">
    <source>
        <dbReference type="Proteomes" id="UP000821865"/>
    </source>
</evidence>
<name>A0ACB8DMK3_DERSI</name>
<dbReference type="EMBL" id="CM023479">
    <property type="protein sequence ID" value="KAH7973603.1"/>
    <property type="molecule type" value="Genomic_DNA"/>
</dbReference>
<dbReference type="Proteomes" id="UP000821865">
    <property type="component" value="Chromosome 10"/>
</dbReference>
<accession>A0ACB8DMK3</accession>
<protein>
    <submittedName>
        <fullName evidence="1">Uncharacterized protein</fullName>
    </submittedName>
</protein>
<sequence>MRVCVHMFGPCRNSFDAKHESSKVSDVLRRCHPRFRPYLFGHSFSSLEELAGFGQQITETLFWQQHYSPPPPIDVALEPACAWRETNTGTVPSYCPRPRTSVAGPDRELRFLDPSSGNSPRRRGPCTTRDAHDDFTSPPPQSTPSDQQRNSLNTRGPSRATYRPQAPRGYREDASQAGSCYDCGQHGHYRHECPMTSSPSRDFTQGNGYGPRW</sequence>
<gene>
    <name evidence="1" type="ORF">HPB49_003031</name>
</gene>
<organism evidence="1 2">
    <name type="scientific">Dermacentor silvarum</name>
    <name type="common">Tick</name>
    <dbReference type="NCBI Taxonomy" id="543639"/>
    <lineage>
        <taxon>Eukaryota</taxon>
        <taxon>Metazoa</taxon>
        <taxon>Ecdysozoa</taxon>
        <taxon>Arthropoda</taxon>
        <taxon>Chelicerata</taxon>
        <taxon>Arachnida</taxon>
        <taxon>Acari</taxon>
        <taxon>Parasitiformes</taxon>
        <taxon>Ixodida</taxon>
        <taxon>Ixodoidea</taxon>
        <taxon>Ixodidae</taxon>
        <taxon>Rhipicephalinae</taxon>
        <taxon>Dermacentor</taxon>
    </lineage>
</organism>